<proteinExistence type="predicted"/>
<keyword evidence="1" id="KW-1133">Transmembrane helix</keyword>
<organism evidence="2">
    <name type="scientific">Anguilla anguilla</name>
    <name type="common">European freshwater eel</name>
    <name type="synonym">Muraena anguilla</name>
    <dbReference type="NCBI Taxonomy" id="7936"/>
    <lineage>
        <taxon>Eukaryota</taxon>
        <taxon>Metazoa</taxon>
        <taxon>Chordata</taxon>
        <taxon>Craniata</taxon>
        <taxon>Vertebrata</taxon>
        <taxon>Euteleostomi</taxon>
        <taxon>Actinopterygii</taxon>
        <taxon>Neopterygii</taxon>
        <taxon>Teleostei</taxon>
        <taxon>Anguilliformes</taxon>
        <taxon>Anguillidae</taxon>
        <taxon>Anguilla</taxon>
    </lineage>
</organism>
<sequence length="106" mass="12666">MVHFEKRLVCFASGGICWRNSKVGILINKIIITRNKLEINSQKNRSHNCEIFFLLLDLRSKDECETNVRTIRFYFIVFTCIYVLPFYRCPPCPMIRKNKNKKKTIF</sequence>
<dbReference type="EMBL" id="GBXM01047592">
    <property type="protein sequence ID" value="JAH60985.1"/>
    <property type="molecule type" value="Transcribed_RNA"/>
</dbReference>
<feature type="transmembrane region" description="Helical" evidence="1">
    <location>
        <begin position="71"/>
        <end position="89"/>
    </location>
</feature>
<evidence type="ECO:0000256" key="1">
    <source>
        <dbReference type="SAM" id="Phobius"/>
    </source>
</evidence>
<evidence type="ECO:0000313" key="2">
    <source>
        <dbReference type="EMBL" id="JAH60985.1"/>
    </source>
</evidence>
<keyword evidence="1" id="KW-0472">Membrane</keyword>
<accession>A0A0E9U748</accession>
<dbReference type="AlphaFoldDB" id="A0A0E9U748"/>
<keyword evidence="1" id="KW-0812">Transmembrane</keyword>
<protein>
    <submittedName>
        <fullName evidence="2">Uncharacterized protein</fullName>
    </submittedName>
</protein>
<reference evidence="2" key="2">
    <citation type="journal article" date="2015" name="Fish Shellfish Immunol.">
        <title>Early steps in the European eel (Anguilla anguilla)-Vibrio vulnificus interaction in the gills: Role of the RtxA13 toxin.</title>
        <authorList>
            <person name="Callol A."/>
            <person name="Pajuelo D."/>
            <person name="Ebbesson L."/>
            <person name="Teles M."/>
            <person name="MacKenzie S."/>
            <person name="Amaro C."/>
        </authorList>
    </citation>
    <scope>NUCLEOTIDE SEQUENCE</scope>
</reference>
<name>A0A0E9U748_ANGAN</name>
<reference evidence="2" key="1">
    <citation type="submission" date="2014-11" db="EMBL/GenBank/DDBJ databases">
        <authorList>
            <person name="Amaro Gonzalez C."/>
        </authorList>
    </citation>
    <scope>NUCLEOTIDE SEQUENCE</scope>
</reference>